<gene>
    <name evidence="2" type="ORF">LCGC14_0858060</name>
</gene>
<feature type="transmembrane region" description="Helical" evidence="1">
    <location>
        <begin position="83"/>
        <end position="104"/>
    </location>
</feature>
<organism evidence="2">
    <name type="scientific">marine sediment metagenome</name>
    <dbReference type="NCBI Taxonomy" id="412755"/>
    <lineage>
        <taxon>unclassified sequences</taxon>
        <taxon>metagenomes</taxon>
        <taxon>ecological metagenomes</taxon>
    </lineage>
</organism>
<keyword evidence="1" id="KW-0812">Transmembrane</keyword>
<evidence type="ECO:0000256" key="1">
    <source>
        <dbReference type="SAM" id="Phobius"/>
    </source>
</evidence>
<evidence type="ECO:0000313" key="2">
    <source>
        <dbReference type="EMBL" id="KKN28071.1"/>
    </source>
</evidence>
<proteinExistence type="predicted"/>
<feature type="transmembrane region" description="Helical" evidence="1">
    <location>
        <begin position="43"/>
        <end position="76"/>
    </location>
</feature>
<keyword evidence="1" id="KW-1133">Transmembrane helix</keyword>
<reference evidence="2" key="1">
    <citation type="journal article" date="2015" name="Nature">
        <title>Complex archaea that bridge the gap between prokaryotes and eukaryotes.</title>
        <authorList>
            <person name="Spang A."/>
            <person name="Saw J.H."/>
            <person name="Jorgensen S.L."/>
            <person name="Zaremba-Niedzwiedzka K."/>
            <person name="Martijn J."/>
            <person name="Lind A.E."/>
            <person name="van Eijk R."/>
            <person name="Schleper C."/>
            <person name="Guy L."/>
            <person name="Ettema T.J."/>
        </authorList>
    </citation>
    <scope>NUCLEOTIDE SEQUENCE</scope>
</reference>
<feature type="transmembrane region" description="Helical" evidence="1">
    <location>
        <begin position="197"/>
        <end position="216"/>
    </location>
</feature>
<feature type="transmembrane region" description="Helical" evidence="1">
    <location>
        <begin position="110"/>
        <end position="131"/>
    </location>
</feature>
<name>A0A0F9RSU2_9ZZZZ</name>
<dbReference type="EMBL" id="LAZR01002591">
    <property type="protein sequence ID" value="KKN28071.1"/>
    <property type="molecule type" value="Genomic_DNA"/>
</dbReference>
<protein>
    <submittedName>
        <fullName evidence="2">Uncharacterized protein</fullName>
    </submittedName>
</protein>
<dbReference type="AlphaFoldDB" id="A0A0F9RSU2"/>
<sequence length="219" mass="25483">MEMKDNNISDNETMEMKDNDIPEKRTLMQYFDLFFGLSNSYVMSFMILILFGSVILAILAHVFIFILIIGIILTFLKKNPFSLVFVYGTIICGAFYALPGVFVIPMENFSWWIFDYIAFGIGITEIVYIVIKLKDSTLMETYSMMSLIRERAAYDASLHYVLTDPEVVRMQEQVALINESKEQLRLEKYNKQHKRSWIISICFISVIGYYIAYFSSFGL</sequence>
<accession>A0A0F9RSU2</accession>
<comment type="caution">
    <text evidence="2">The sequence shown here is derived from an EMBL/GenBank/DDBJ whole genome shotgun (WGS) entry which is preliminary data.</text>
</comment>
<keyword evidence="1" id="KW-0472">Membrane</keyword>